<gene>
    <name evidence="2" type="ORF">CQ022_02450</name>
    <name evidence="3" type="ORF">CQ033_10540</name>
</gene>
<dbReference type="AlphaFoldDB" id="A0A2S9CXG6"/>
<dbReference type="OrthoDB" id="853657at2"/>
<keyword evidence="1" id="KW-0472">Membrane</keyword>
<evidence type="ECO:0000313" key="2">
    <source>
        <dbReference type="EMBL" id="PRB85146.1"/>
    </source>
</evidence>
<dbReference type="Proteomes" id="UP000238325">
    <property type="component" value="Unassembled WGS sequence"/>
</dbReference>
<accession>A0A2S9CXG6</accession>
<name>A0A2S9CXG6_CHRCI</name>
<evidence type="ECO:0000313" key="5">
    <source>
        <dbReference type="Proteomes" id="UP000238534"/>
    </source>
</evidence>
<proteinExistence type="predicted"/>
<comment type="caution">
    <text evidence="2">The sequence shown here is derived from an EMBL/GenBank/DDBJ whole genome shotgun (WGS) entry which is preliminary data.</text>
</comment>
<keyword evidence="1" id="KW-1133">Transmembrane helix</keyword>
<dbReference type="Proteomes" id="UP000238534">
    <property type="component" value="Unassembled WGS sequence"/>
</dbReference>
<sequence>MQRNTKHYSNRLRKGLQKVKNIRDINKSDIEIKESSGEIPELFLYDFILIIHAFNFFVFLSATKVSIMKTLFLAAGLLLIVSCKNEKEKTSYKESVSRDSLVIKKDSMQSSTEEDPIAEIKKEYAVLQAQLETKKLSSSKFNYDCNDEPSGEVTFYSDKDGIKVIEHFYAEHSHFSGSEKYFIKDGKPFFIFRQDTVWSFDGGTPEKPVTKDDITETRIYLQNNQPLKCLEKKYSIKSDQKEKTAPDTIPGKEIQCSVDEILKSYQSLLKHKDQKGSIQCL</sequence>
<evidence type="ECO:0000256" key="1">
    <source>
        <dbReference type="SAM" id="Phobius"/>
    </source>
</evidence>
<dbReference type="EMBL" id="PCPH01000002">
    <property type="protein sequence ID" value="PRB91131.1"/>
    <property type="molecule type" value="Genomic_DNA"/>
</dbReference>
<evidence type="ECO:0000313" key="3">
    <source>
        <dbReference type="EMBL" id="PRB91131.1"/>
    </source>
</evidence>
<organism evidence="2 5">
    <name type="scientific">Chryseobacterium culicis</name>
    <dbReference type="NCBI Taxonomy" id="680127"/>
    <lineage>
        <taxon>Bacteria</taxon>
        <taxon>Pseudomonadati</taxon>
        <taxon>Bacteroidota</taxon>
        <taxon>Flavobacteriia</taxon>
        <taxon>Flavobacteriales</taxon>
        <taxon>Weeksellaceae</taxon>
        <taxon>Chryseobacterium group</taxon>
        <taxon>Chryseobacterium</taxon>
    </lineage>
</organism>
<evidence type="ECO:0000313" key="4">
    <source>
        <dbReference type="Proteomes" id="UP000238325"/>
    </source>
</evidence>
<protein>
    <submittedName>
        <fullName evidence="2">Uncharacterized protein</fullName>
    </submittedName>
</protein>
<dbReference type="EMBL" id="PCPP01000001">
    <property type="protein sequence ID" value="PRB85146.1"/>
    <property type="molecule type" value="Genomic_DNA"/>
</dbReference>
<keyword evidence="1" id="KW-0812">Transmembrane</keyword>
<feature type="transmembrane region" description="Helical" evidence="1">
    <location>
        <begin position="42"/>
        <end position="60"/>
    </location>
</feature>
<reference evidence="4 5" key="1">
    <citation type="submission" date="2017-09" db="EMBL/GenBank/DDBJ databases">
        <title>Genomic, metabolic, and phenotypic characteristics of bacterial isolates from the natural microbiome of the model nematode Caenorhabditis elegans.</title>
        <authorList>
            <person name="Zimmermann J."/>
            <person name="Obeng N."/>
            <person name="Yang W."/>
            <person name="Obeng O."/>
            <person name="Kissoyan K."/>
            <person name="Pees B."/>
            <person name="Dirksen P."/>
            <person name="Hoppner M."/>
            <person name="Franke A."/>
            <person name="Rosenstiel P."/>
            <person name="Leippe M."/>
            <person name="Dierking K."/>
            <person name="Kaleta C."/>
            <person name="Schulenburg H."/>
        </authorList>
    </citation>
    <scope>NUCLEOTIDE SEQUENCE [LARGE SCALE GENOMIC DNA]</scope>
    <source>
        <strain evidence="2 5">MYb25</strain>
        <strain evidence="3 4">MYb44</strain>
    </source>
</reference>
<keyword evidence="4" id="KW-1185">Reference proteome</keyword>